<dbReference type="AlphaFoldDB" id="A0AAW1WYB5"/>
<dbReference type="EMBL" id="JBEDUW010000005">
    <property type="protein sequence ID" value="KAK9928766.1"/>
    <property type="molecule type" value="Genomic_DNA"/>
</dbReference>
<gene>
    <name evidence="1" type="ORF">M0R45_025886</name>
</gene>
<name>A0AAW1WYB5_RUBAR</name>
<dbReference type="Proteomes" id="UP001457282">
    <property type="component" value="Unassembled WGS sequence"/>
</dbReference>
<proteinExistence type="predicted"/>
<sequence length="148" mass="15124">MGCRRGSGVGEEAKGGAALVRTWLVALIVCFAGGGEAHGEGGVARTRAVRRAWVVLMAQGLATLLLPSHTVVASKAQPSHITSPSISAVAVQPVFLTAASPAAAPLHHHRSIHRSNPVFPASTPCSCADDAANRPEPVLILTVAALSK</sequence>
<comment type="caution">
    <text evidence="1">The sequence shown here is derived from an EMBL/GenBank/DDBJ whole genome shotgun (WGS) entry which is preliminary data.</text>
</comment>
<protein>
    <submittedName>
        <fullName evidence="1">Uncharacterized protein</fullName>
    </submittedName>
</protein>
<keyword evidence="2" id="KW-1185">Reference proteome</keyword>
<organism evidence="1 2">
    <name type="scientific">Rubus argutus</name>
    <name type="common">Southern blackberry</name>
    <dbReference type="NCBI Taxonomy" id="59490"/>
    <lineage>
        <taxon>Eukaryota</taxon>
        <taxon>Viridiplantae</taxon>
        <taxon>Streptophyta</taxon>
        <taxon>Embryophyta</taxon>
        <taxon>Tracheophyta</taxon>
        <taxon>Spermatophyta</taxon>
        <taxon>Magnoliopsida</taxon>
        <taxon>eudicotyledons</taxon>
        <taxon>Gunneridae</taxon>
        <taxon>Pentapetalae</taxon>
        <taxon>rosids</taxon>
        <taxon>fabids</taxon>
        <taxon>Rosales</taxon>
        <taxon>Rosaceae</taxon>
        <taxon>Rosoideae</taxon>
        <taxon>Rosoideae incertae sedis</taxon>
        <taxon>Rubus</taxon>
    </lineage>
</organism>
<reference evidence="1 2" key="1">
    <citation type="journal article" date="2023" name="G3 (Bethesda)">
        <title>A chromosome-length genome assembly and annotation of blackberry (Rubus argutus, cv. 'Hillquist').</title>
        <authorList>
            <person name="Bruna T."/>
            <person name="Aryal R."/>
            <person name="Dudchenko O."/>
            <person name="Sargent D.J."/>
            <person name="Mead D."/>
            <person name="Buti M."/>
            <person name="Cavallini A."/>
            <person name="Hytonen T."/>
            <person name="Andres J."/>
            <person name="Pham M."/>
            <person name="Weisz D."/>
            <person name="Mascagni F."/>
            <person name="Usai G."/>
            <person name="Natali L."/>
            <person name="Bassil N."/>
            <person name="Fernandez G.E."/>
            <person name="Lomsadze A."/>
            <person name="Armour M."/>
            <person name="Olukolu B."/>
            <person name="Poorten T."/>
            <person name="Britton C."/>
            <person name="Davik J."/>
            <person name="Ashrafi H."/>
            <person name="Aiden E.L."/>
            <person name="Borodovsky M."/>
            <person name="Worthington M."/>
        </authorList>
    </citation>
    <scope>NUCLEOTIDE SEQUENCE [LARGE SCALE GENOMIC DNA]</scope>
    <source>
        <strain evidence="1">PI 553951</strain>
    </source>
</reference>
<evidence type="ECO:0000313" key="2">
    <source>
        <dbReference type="Proteomes" id="UP001457282"/>
    </source>
</evidence>
<accession>A0AAW1WYB5</accession>
<evidence type="ECO:0000313" key="1">
    <source>
        <dbReference type="EMBL" id="KAK9928766.1"/>
    </source>
</evidence>